<reference evidence="2 3" key="1">
    <citation type="submission" date="2014-02" db="EMBL/GenBank/DDBJ databases">
        <title>The Genome Sequence of Trichophyton interdigitale MR816.</title>
        <authorList>
            <consortium name="The Broad Institute Genomics Platform"/>
            <person name="Cuomo C.A."/>
            <person name="White T.C."/>
            <person name="Graser Y."/>
            <person name="Martinez-Rossi N."/>
            <person name="Heitman J."/>
            <person name="Young S.K."/>
            <person name="Zeng Q."/>
            <person name="Gargeya S."/>
            <person name="Abouelleil A."/>
            <person name="Alvarado L."/>
            <person name="Chapman S.B."/>
            <person name="Gainer-Dewar J."/>
            <person name="Goldberg J."/>
            <person name="Griggs A."/>
            <person name="Gujja S."/>
            <person name="Hansen M."/>
            <person name="Howarth C."/>
            <person name="Imamovic A."/>
            <person name="Larimer J."/>
            <person name="Martinez D."/>
            <person name="Murphy C."/>
            <person name="Pearson M.D."/>
            <person name="Persinoti G."/>
            <person name="Poon T."/>
            <person name="Priest M."/>
            <person name="Roberts A.D."/>
            <person name="Saif S."/>
            <person name="Shea T.D."/>
            <person name="Sykes S.N."/>
            <person name="Wortman J."/>
            <person name="Nusbaum C."/>
            <person name="Birren B."/>
        </authorList>
    </citation>
    <scope>NUCLEOTIDE SEQUENCE [LARGE SCALE GENOMIC DNA]</scope>
    <source>
        <strain evidence="2 3">MR816</strain>
    </source>
</reference>
<dbReference type="Pfam" id="PF01636">
    <property type="entry name" value="APH"/>
    <property type="match status" value="1"/>
</dbReference>
<sequence>MKFSCRLFDYTKVHHQGRIHQFTSLTRLDSNIKHTIPQQTQVRRRELKNNEEICWNSNNEFFQFTRGRFVINEKEQLSERHVRFDIKRLAQEAARSVGAKYCIDIQKCTDGMFNKAYIFTLDNDKQVIGKVPNPNAGIPHYTTASEVATLDFIRNVLKTPAPEVYAWNSRKDKENNVGAEYIIMEKFDGIQLGRIWLSLDPSDKMKIFLQIFEYQRLWTEKRFNAFGSLYYRDDLEDSVCMPLADEKDGRINGLDRFAIGPATGREWSDAGRNALHCDRGPWNSLLDYRTAVGHREKLAIETGVYAPKQLAMLYGPGLYRPTQEKRIDAVQSYLRLVSVLLPSDQSLTSSHIWHDDLHSENIFVCPKNPTKIIGIIDWQSTQISPLFDHCMDPAFLDYDGSMIGDSLKRPELPENIKHLSKSEKNETIKEYLNKSVMVAWRMLVKNKNPSQYAAMMFENTTKGYLLLLSRRLHELGEPQFRALSLDLQKEWLESNVNVEQKFPLSISPEQEIEINADRELSALSSEAMRSMQQRLGRIWPDKTLAEHDDYQQLKTMLLQIKEELASELVKTPEERAEFEKFWPFD</sequence>
<evidence type="ECO:0000313" key="2">
    <source>
        <dbReference type="EMBL" id="KDB23303.1"/>
    </source>
</evidence>
<dbReference type="HOGENOM" id="CLU_019189_13_0_1"/>
<dbReference type="OMA" id="WQSTQIS"/>
<accession>A0A059J6K7</accession>
<dbReference type="PANTHER" id="PTHR36091">
    <property type="entry name" value="ALTERED INHERITANCE OF MITOCHONDRIA PROTEIN 9, MITOCHONDRIAL"/>
    <property type="match status" value="1"/>
</dbReference>
<dbReference type="InterPro" id="IPR002575">
    <property type="entry name" value="Aminoglycoside_PTrfase"/>
</dbReference>
<proteinExistence type="predicted"/>
<feature type="domain" description="Aminoglycoside phosphotransferase" evidence="1">
    <location>
        <begin position="105"/>
        <end position="385"/>
    </location>
</feature>
<dbReference type="InterPro" id="IPR051035">
    <property type="entry name" value="Mito_inheritance_9"/>
</dbReference>
<dbReference type="Gene3D" id="3.90.1200.10">
    <property type="match status" value="1"/>
</dbReference>
<dbReference type="InterPro" id="IPR011009">
    <property type="entry name" value="Kinase-like_dom_sf"/>
</dbReference>
<dbReference type="STRING" id="1215338.A0A059J6K7"/>
<evidence type="ECO:0000313" key="3">
    <source>
        <dbReference type="Proteomes" id="UP000024533"/>
    </source>
</evidence>
<evidence type="ECO:0000259" key="1">
    <source>
        <dbReference type="Pfam" id="PF01636"/>
    </source>
</evidence>
<keyword evidence="3" id="KW-1185">Reference proteome</keyword>
<dbReference type="OrthoDB" id="2831558at2759"/>
<comment type="caution">
    <text evidence="2">The sequence shown here is derived from an EMBL/GenBank/DDBJ whole genome shotgun (WGS) entry which is preliminary data.</text>
</comment>
<dbReference type="EMBL" id="AOKY01000311">
    <property type="protein sequence ID" value="KDB23303.1"/>
    <property type="molecule type" value="Genomic_DNA"/>
</dbReference>
<protein>
    <recommendedName>
        <fullName evidence="1">Aminoglycoside phosphotransferase domain-containing protein</fullName>
    </recommendedName>
</protein>
<dbReference type="Proteomes" id="UP000024533">
    <property type="component" value="Unassembled WGS sequence"/>
</dbReference>
<dbReference type="GO" id="GO:0005739">
    <property type="term" value="C:mitochondrion"/>
    <property type="evidence" value="ECO:0007669"/>
    <property type="project" value="TreeGrafter"/>
</dbReference>
<organism evidence="2 3">
    <name type="scientific">Trichophyton interdigitale (strain MR816)</name>
    <dbReference type="NCBI Taxonomy" id="1215338"/>
    <lineage>
        <taxon>Eukaryota</taxon>
        <taxon>Fungi</taxon>
        <taxon>Dikarya</taxon>
        <taxon>Ascomycota</taxon>
        <taxon>Pezizomycotina</taxon>
        <taxon>Eurotiomycetes</taxon>
        <taxon>Eurotiomycetidae</taxon>
        <taxon>Onygenales</taxon>
        <taxon>Arthrodermataceae</taxon>
        <taxon>Trichophyton</taxon>
    </lineage>
</organism>
<dbReference type="PANTHER" id="PTHR36091:SF2">
    <property type="entry name" value="AMINOGLYCOSIDE PHOSPHOTRANSFERASE DOMAIN-CONTAINING PROTEIN"/>
    <property type="match status" value="1"/>
</dbReference>
<dbReference type="SUPFAM" id="SSF56112">
    <property type="entry name" value="Protein kinase-like (PK-like)"/>
    <property type="match status" value="1"/>
</dbReference>
<dbReference type="AlphaFoldDB" id="A0A059J6K7"/>
<name>A0A059J6K7_TRIIM</name>
<gene>
    <name evidence="2" type="ORF">H109_04824</name>
</gene>